<accession>A0A9J6H7M9</accession>
<feature type="transmembrane region" description="Helical" evidence="7">
    <location>
        <begin position="149"/>
        <end position="171"/>
    </location>
</feature>
<reference evidence="9 10" key="1">
    <citation type="journal article" date="2020" name="Cell">
        <title>Large-Scale Comparative Analyses of Tick Genomes Elucidate Their Genetic Diversity and Vector Capacities.</title>
        <authorList>
            <consortium name="Tick Genome and Microbiome Consortium (TIGMIC)"/>
            <person name="Jia N."/>
            <person name="Wang J."/>
            <person name="Shi W."/>
            <person name="Du L."/>
            <person name="Sun Y."/>
            <person name="Zhan W."/>
            <person name="Jiang J.F."/>
            <person name="Wang Q."/>
            <person name="Zhang B."/>
            <person name="Ji P."/>
            <person name="Bell-Sakyi L."/>
            <person name="Cui X.M."/>
            <person name="Yuan T.T."/>
            <person name="Jiang B.G."/>
            <person name="Yang W.F."/>
            <person name="Lam T.T."/>
            <person name="Chang Q.C."/>
            <person name="Ding S.J."/>
            <person name="Wang X.J."/>
            <person name="Zhu J.G."/>
            <person name="Ruan X.D."/>
            <person name="Zhao L."/>
            <person name="Wei J.T."/>
            <person name="Ye R.Z."/>
            <person name="Que T.C."/>
            <person name="Du C.H."/>
            <person name="Zhou Y.H."/>
            <person name="Cheng J.X."/>
            <person name="Dai P.F."/>
            <person name="Guo W.B."/>
            <person name="Han X.H."/>
            <person name="Huang E.J."/>
            <person name="Li L.F."/>
            <person name="Wei W."/>
            <person name="Gao Y.C."/>
            <person name="Liu J.Z."/>
            <person name="Shao H.Z."/>
            <person name="Wang X."/>
            <person name="Wang C.C."/>
            <person name="Yang T.C."/>
            <person name="Huo Q.B."/>
            <person name="Li W."/>
            <person name="Chen H.Y."/>
            <person name="Chen S.E."/>
            <person name="Zhou L.G."/>
            <person name="Ni X.B."/>
            <person name="Tian J.H."/>
            <person name="Sheng Y."/>
            <person name="Liu T."/>
            <person name="Pan Y.S."/>
            <person name="Xia L.Y."/>
            <person name="Li J."/>
            <person name="Zhao F."/>
            <person name="Cao W.C."/>
        </authorList>
    </citation>
    <scope>NUCLEOTIDE SEQUENCE [LARGE SCALE GENOMIC DNA]</scope>
    <source>
        <strain evidence="9">HaeL-2018</strain>
    </source>
</reference>
<dbReference type="Proteomes" id="UP000821853">
    <property type="component" value="Unassembled WGS sequence"/>
</dbReference>
<feature type="transmembrane region" description="Helical" evidence="7">
    <location>
        <begin position="62"/>
        <end position="86"/>
    </location>
</feature>
<keyword evidence="4 7" id="KW-0812">Transmembrane</keyword>
<name>A0A9J6H7M9_HAELO</name>
<evidence type="ECO:0000256" key="3">
    <source>
        <dbReference type="ARBA" id="ARBA00022475"/>
    </source>
</evidence>
<dbReference type="VEuPathDB" id="VectorBase:HLOH_056964"/>
<dbReference type="OrthoDB" id="10050321at2759"/>
<dbReference type="InterPro" id="IPR008516">
    <property type="entry name" value="Na/K-Atpase_Interacting"/>
</dbReference>
<feature type="transmembrane region" description="Helical" evidence="7">
    <location>
        <begin position="34"/>
        <end position="55"/>
    </location>
</feature>
<evidence type="ECO:0000256" key="1">
    <source>
        <dbReference type="ARBA" id="ARBA00004651"/>
    </source>
</evidence>
<dbReference type="OMA" id="WWEANGF"/>
<dbReference type="GO" id="GO:0002028">
    <property type="term" value="P:regulation of sodium ion transport"/>
    <property type="evidence" value="ECO:0007669"/>
    <property type="project" value="UniProtKB-UniRule"/>
</dbReference>
<dbReference type="PANTHER" id="PTHR13084">
    <property type="entry name" value="T-CELL LYMPHOMA BREAKPOINT-ASSOCIATED TARGET 1-RELATED"/>
    <property type="match status" value="1"/>
</dbReference>
<dbReference type="AlphaFoldDB" id="A0A9J6H7M9"/>
<evidence type="ECO:0000313" key="10">
    <source>
        <dbReference type="Proteomes" id="UP000821853"/>
    </source>
</evidence>
<keyword evidence="3 7" id="KW-1003">Cell membrane</keyword>
<proteinExistence type="inferred from homology"/>
<sequence length="442" mass="49272">MSCCGARALVLATCIIQLIATFQRQVFDFLGYMWAPILGNFFQIIFVIFGFFGTYHYRPRYVVAYIIWTLLWIGWNIFVICLYMEVGILSRDSSILNIGTGSRSWWEANGFGCDAVFNYSSSDDILAVTKPVSVNGCLLQYYYIECIQAGVQCLLAFVGFVGGCYLIYLYTQEDDSFARKRKSSKRKPLNSLPYSIEFRTDPPATDGGLAGGAGLGRAPMTPRRVKRRSTRSKRSSGQTQYQNPVTRLLDRSLDTSSNDSYAHFGHAGQCNPVYLGSRTSLHSLYGKANPNLSGPLRTPLHHQAGATGLPLPARSSTRGRHQPYVDSSETFAQLQLGRAARALAVLYFRLIRSLTMSQQGTFNVSQVQTVLTTRGKRQVCVCNRPKGYVMCQTCGTTVVSRVHKPCAEHPGVTHLMDMEACPKCFSRSLLEKCPEPKAIDRR</sequence>
<gene>
    <name evidence="9" type="ORF">HPB48_025484</name>
</gene>
<dbReference type="Pfam" id="PF05640">
    <property type="entry name" value="NKAIN"/>
    <property type="match status" value="1"/>
</dbReference>
<feature type="region of interest" description="Disordered" evidence="8">
    <location>
        <begin position="194"/>
        <end position="248"/>
    </location>
</feature>
<keyword evidence="10" id="KW-1185">Reference proteome</keyword>
<dbReference type="EMBL" id="JABSTR010001244">
    <property type="protein sequence ID" value="KAH9383718.1"/>
    <property type="molecule type" value="Genomic_DNA"/>
</dbReference>
<evidence type="ECO:0000256" key="6">
    <source>
        <dbReference type="ARBA" id="ARBA00023136"/>
    </source>
</evidence>
<evidence type="ECO:0000256" key="8">
    <source>
        <dbReference type="SAM" id="MobiDB-lite"/>
    </source>
</evidence>
<keyword evidence="5 7" id="KW-1133">Transmembrane helix</keyword>
<evidence type="ECO:0000256" key="2">
    <source>
        <dbReference type="ARBA" id="ARBA00006364"/>
    </source>
</evidence>
<comment type="caution">
    <text evidence="9">The sequence shown here is derived from an EMBL/GenBank/DDBJ whole genome shotgun (WGS) entry which is preliminary data.</text>
</comment>
<dbReference type="PANTHER" id="PTHR13084:SF6">
    <property type="entry name" value="SODIUM_POTASSIUM-TRANSPORTING ATPASE SUBUNIT BETA-1-INTERACTING PROTEIN"/>
    <property type="match status" value="1"/>
</dbReference>
<feature type="compositionally biased region" description="Basic residues" evidence="8">
    <location>
        <begin position="223"/>
        <end position="234"/>
    </location>
</feature>
<keyword evidence="6 7" id="KW-0472">Membrane</keyword>
<evidence type="ECO:0000256" key="5">
    <source>
        <dbReference type="ARBA" id="ARBA00022989"/>
    </source>
</evidence>
<dbReference type="GO" id="GO:0005886">
    <property type="term" value="C:plasma membrane"/>
    <property type="evidence" value="ECO:0007669"/>
    <property type="project" value="UniProtKB-SubCell"/>
</dbReference>
<comment type="subcellular location">
    <subcellularLocation>
        <location evidence="1 7">Cell membrane</location>
        <topology evidence="1 7">Multi-pass membrane protein</topology>
    </subcellularLocation>
</comment>
<evidence type="ECO:0000256" key="4">
    <source>
        <dbReference type="ARBA" id="ARBA00022692"/>
    </source>
</evidence>
<protein>
    <recommendedName>
        <fullName evidence="7">Sodium/potassium-transporting ATPase subunit beta-1-interacting protein</fullName>
        <shortName evidence="7">Na(+)/K(+)-transporting ATPase subunit beta-1-interacting protein</shortName>
    </recommendedName>
</protein>
<evidence type="ECO:0000256" key="7">
    <source>
        <dbReference type="RuleBase" id="RU368041"/>
    </source>
</evidence>
<evidence type="ECO:0000313" key="9">
    <source>
        <dbReference type="EMBL" id="KAH9383718.1"/>
    </source>
</evidence>
<comment type="similarity">
    <text evidence="2 7">Belongs to the NKAIN family.</text>
</comment>
<organism evidence="9 10">
    <name type="scientific">Haemaphysalis longicornis</name>
    <name type="common">Bush tick</name>
    <dbReference type="NCBI Taxonomy" id="44386"/>
    <lineage>
        <taxon>Eukaryota</taxon>
        <taxon>Metazoa</taxon>
        <taxon>Ecdysozoa</taxon>
        <taxon>Arthropoda</taxon>
        <taxon>Chelicerata</taxon>
        <taxon>Arachnida</taxon>
        <taxon>Acari</taxon>
        <taxon>Parasitiformes</taxon>
        <taxon>Ixodida</taxon>
        <taxon>Ixodoidea</taxon>
        <taxon>Ixodidae</taxon>
        <taxon>Haemaphysalinae</taxon>
        <taxon>Haemaphysalis</taxon>
    </lineage>
</organism>